<dbReference type="InterPro" id="IPR039569">
    <property type="entry name" value="FAS1-like_DH_region"/>
</dbReference>
<feature type="domain" description="FAS1-like dehydratase" evidence="1">
    <location>
        <begin position="42"/>
        <end position="117"/>
    </location>
</feature>
<dbReference type="RefSeq" id="WP_169413798.1">
    <property type="nucleotide sequence ID" value="NZ_JAAXKZ010000057.1"/>
</dbReference>
<evidence type="ECO:0000313" key="2">
    <source>
        <dbReference type="EMBL" id="NMH93097.1"/>
    </source>
</evidence>
<dbReference type="InterPro" id="IPR029069">
    <property type="entry name" value="HotDog_dom_sf"/>
</dbReference>
<dbReference type="AlphaFoldDB" id="A0A848DK53"/>
<sequence>MREDAKGTTLIEDELSVSTATLQAMDKAIGTPSAGDTATLVPYFGAVIGGESTVVDGLGLDLSRALLAGIGYEWHRAFVPDERVRVRVVVEDVYTKGANQFGIVVAEFADLDGAPVQRQSITFIERGGSR</sequence>
<keyword evidence="3" id="KW-1185">Reference proteome</keyword>
<evidence type="ECO:0000313" key="3">
    <source>
        <dbReference type="Proteomes" id="UP000586918"/>
    </source>
</evidence>
<dbReference type="Gene3D" id="3.10.129.10">
    <property type="entry name" value="Hotdog Thioesterase"/>
    <property type="match status" value="1"/>
</dbReference>
<reference evidence="2 3" key="1">
    <citation type="submission" date="2020-04" db="EMBL/GenBank/DDBJ databases">
        <authorList>
            <person name="Klaysubun C."/>
            <person name="Duangmal K."/>
            <person name="Lipun K."/>
        </authorList>
    </citation>
    <scope>NUCLEOTIDE SEQUENCE [LARGE SCALE GENOMIC DNA]</scope>
    <source>
        <strain evidence="2 3">DSM 45300</strain>
    </source>
</reference>
<proteinExistence type="predicted"/>
<organism evidence="2 3">
    <name type="scientific">Pseudonocardia bannensis</name>
    <dbReference type="NCBI Taxonomy" id="630973"/>
    <lineage>
        <taxon>Bacteria</taxon>
        <taxon>Bacillati</taxon>
        <taxon>Actinomycetota</taxon>
        <taxon>Actinomycetes</taxon>
        <taxon>Pseudonocardiales</taxon>
        <taxon>Pseudonocardiaceae</taxon>
        <taxon>Pseudonocardia</taxon>
    </lineage>
</organism>
<name>A0A848DK53_9PSEU</name>
<protein>
    <recommendedName>
        <fullName evidence="1">FAS1-like dehydratase domain-containing protein</fullName>
    </recommendedName>
</protein>
<dbReference type="EMBL" id="JAAXKZ010000057">
    <property type="protein sequence ID" value="NMH93097.1"/>
    <property type="molecule type" value="Genomic_DNA"/>
</dbReference>
<gene>
    <name evidence="2" type="ORF">HF519_16250</name>
</gene>
<dbReference type="Proteomes" id="UP000586918">
    <property type="component" value="Unassembled WGS sequence"/>
</dbReference>
<dbReference type="SUPFAM" id="SSF54637">
    <property type="entry name" value="Thioesterase/thiol ester dehydrase-isomerase"/>
    <property type="match status" value="1"/>
</dbReference>
<dbReference type="Pfam" id="PF13452">
    <property type="entry name" value="FAS1_DH_region"/>
    <property type="match status" value="1"/>
</dbReference>
<comment type="caution">
    <text evidence="2">The sequence shown here is derived from an EMBL/GenBank/DDBJ whole genome shotgun (WGS) entry which is preliminary data.</text>
</comment>
<accession>A0A848DK53</accession>
<evidence type="ECO:0000259" key="1">
    <source>
        <dbReference type="Pfam" id="PF13452"/>
    </source>
</evidence>